<evidence type="ECO:0000256" key="1">
    <source>
        <dbReference type="SAM" id="MobiDB-lite"/>
    </source>
</evidence>
<gene>
    <name evidence="2" type="ORF">CR201_G0036932</name>
</gene>
<dbReference type="EMBL" id="NDHI03003515">
    <property type="protein sequence ID" value="PNJ29593.1"/>
    <property type="molecule type" value="Genomic_DNA"/>
</dbReference>
<evidence type="ECO:0000313" key="2">
    <source>
        <dbReference type="EMBL" id="PNJ29593.1"/>
    </source>
</evidence>
<comment type="caution">
    <text evidence="2">The sequence shown here is derived from an EMBL/GenBank/DDBJ whole genome shotgun (WGS) entry which is preliminary data.</text>
</comment>
<protein>
    <submittedName>
        <fullName evidence="2">Uncharacterized protein</fullName>
    </submittedName>
</protein>
<proteinExistence type="predicted"/>
<dbReference type="AlphaFoldDB" id="A0A2J8T9A7"/>
<name>A0A2J8T9A7_PONAB</name>
<accession>A0A2J8T9A7</accession>
<organism evidence="2">
    <name type="scientific">Pongo abelii</name>
    <name type="common">Sumatran orangutan</name>
    <name type="synonym">Pongo pygmaeus abelii</name>
    <dbReference type="NCBI Taxonomy" id="9601"/>
    <lineage>
        <taxon>Eukaryota</taxon>
        <taxon>Metazoa</taxon>
        <taxon>Chordata</taxon>
        <taxon>Craniata</taxon>
        <taxon>Vertebrata</taxon>
        <taxon>Euteleostomi</taxon>
        <taxon>Mammalia</taxon>
        <taxon>Eutheria</taxon>
        <taxon>Euarchontoglires</taxon>
        <taxon>Primates</taxon>
        <taxon>Haplorrhini</taxon>
        <taxon>Catarrhini</taxon>
        <taxon>Hominidae</taxon>
        <taxon>Pongo</taxon>
    </lineage>
</organism>
<feature type="region of interest" description="Disordered" evidence="1">
    <location>
        <begin position="1"/>
        <end position="27"/>
    </location>
</feature>
<sequence length="100" mass="10698">MRLPSPGIGEWRAPAGRWPCSEERSATHEVALGASPALAAGSPHPETQTPASGLKRGAVFQTVSGEIAGGCLTPMPLFKFEALRRIRHQFEKSPCQSNMT</sequence>
<reference evidence="2" key="1">
    <citation type="submission" date="2017-12" db="EMBL/GenBank/DDBJ databases">
        <title>High-resolution comparative analysis of great ape genomes.</title>
        <authorList>
            <person name="Pollen A."/>
            <person name="Hastie A."/>
            <person name="Hormozdiari F."/>
            <person name="Dougherty M."/>
            <person name="Liu R."/>
            <person name="Chaisson M."/>
            <person name="Hoppe E."/>
            <person name="Hill C."/>
            <person name="Pang A."/>
            <person name="Hillier L."/>
            <person name="Baker C."/>
            <person name="Armstrong J."/>
            <person name="Shendure J."/>
            <person name="Paten B."/>
            <person name="Wilson R."/>
            <person name="Chao H."/>
            <person name="Schneider V."/>
            <person name="Ventura M."/>
            <person name="Kronenberg Z."/>
            <person name="Murali S."/>
            <person name="Gordon D."/>
            <person name="Cantsilieris S."/>
            <person name="Munson K."/>
            <person name="Nelson B."/>
            <person name="Raja A."/>
            <person name="Underwood J."/>
            <person name="Diekhans M."/>
            <person name="Fiddes I."/>
            <person name="Haussler D."/>
            <person name="Eichler E."/>
        </authorList>
    </citation>
    <scope>NUCLEOTIDE SEQUENCE [LARGE SCALE GENOMIC DNA]</scope>
    <source>
        <strain evidence="2">Susie</strain>
    </source>
</reference>